<dbReference type="PANTHER" id="PTHR31293:SF12">
    <property type="entry name" value="RNI-LIKE SUPERFAMILY PROTEIN"/>
    <property type="match status" value="1"/>
</dbReference>
<name>A0A6P8DCI4_PUNGR</name>
<dbReference type="OrthoDB" id="612216at2759"/>
<dbReference type="SMART" id="SM00256">
    <property type="entry name" value="FBOX"/>
    <property type="match status" value="1"/>
</dbReference>
<dbReference type="InterPro" id="IPR036047">
    <property type="entry name" value="F-box-like_dom_sf"/>
</dbReference>
<dbReference type="Pfam" id="PF00646">
    <property type="entry name" value="F-box"/>
    <property type="match status" value="1"/>
</dbReference>
<sequence length="269" mass="30943">MDGSSGGKQSKRGKYSEDRDANGLGSLPYSVLHHILSLIPIKDAIRTSLLSKRWQYLWFSIPKLGVRREGVPQKLVASEGDMLENLPTFGNLTELKLEMKRVFLNSEPLATLLRRSPHLRILEIDANVVRTSLLSKRWQYLWFSIPKLRFDKREFLERSILMSFVERALLLRDSSAVEEFSLSCKVRYDGSHINSWIATVAKGQNTLPHYLFRCKTLVKLQLEMPSELVMPSSIYLSSLKEMALKDARFIYHELVQKLFSCPALETLLL</sequence>
<evidence type="ECO:0000313" key="2">
    <source>
        <dbReference type="Proteomes" id="UP000515151"/>
    </source>
</evidence>
<dbReference type="SUPFAM" id="SSF52047">
    <property type="entry name" value="RNI-like"/>
    <property type="match status" value="1"/>
</dbReference>
<dbReference type="CDD" id="cd22160">
    <property type="entry name" value="F-box_AtFBL13-like"/>
    <property type="match status" value="1"/>
</dbReference>
<dbReference type="GeneID" id="116204270"/>
<dbReference type="Proteomes" id="UP000515151">
    <property type="component" value="Chromosome 4"/>
</dbReference>
<feature type="domain" description="F-box" evidence="1">
    <location>
        <begin position="21"/>
        <end position="57"/>
    </location>
</feature>
<keyword evidence="2" id="KW-1185">Reference proteome</keyword>
<gene>
    <name evidence="3" type="primary">LOC116204270</name>
</gene>
<dbReference type="PANTHER" id="PTHR31293">
    <property type="entry name" value="RNI-LIKE SUPERFAMILY PROTEIN"/>
    <property type="match status" value="1"/>
</dbReference>
<reference evidence="3" key="2">
    <citation type="submission" date="2025-08" db="UniProtKB">
        <authorList>
            <consortium name="RefSeq"/>
        </authorList>
    </citation>
    <scope>IDENTIFICATION</scope>
    <source>
        <tissue evidence="3">Leaf</tissue>
    </source>
</reference>
<dbReference type="InterPro" id="IPR055294">
    <property type="entry name" value="FBL60-like"/>
</dbReference>
<protein>
    <submittedName>
        <fullName evidence="3">F-box protein At3g59000-like</fullName>
    </submittedName>
</protein>
<organism evidence="2 3">
    <name type="scientific">Punica granatum</name>
    <name type="common">Pomegranate</name>
    <dbReference type="NCBI Taxonomy" id="22663"/>
    <lineage>
        <taxon>Eukaryota</taxon>
        <taxon>Viridiplantae</taxon>
        <taxon>Streptophyta</taxon>
        <taxon>Embryophyta</taxon>
        <taxon>Tracheophyta</taxon>
        <taxon>Spermatophyta</taxon>
        <taxon>Magnoliopsida</taxon>
        <taxon>eudicotyledons</taxon>
        <taxon>Gunneridae</taxon>
        <taxon>Pentapetalae</taxon>
        <taxon>rosids</taxon>
        <taxon>malvids</taxon>
        <taxon>Myrtales</taxon>
        <taxon>Lythraceae</taxon>
        <taxon>Punica</taxon>
    </lineage>
</organism>
<dbReference type="RefSeq" id="XP_031392209.1">
    <property type="nucleotide sequence ID" value="XM_031536349.1"/>
</dbReference>
<dbReference type="AlphaFoldDB" id="A0A6P8DCI4"/>
<evidence type="ECO:0000313" key="3">
    <source>
        <dbReference type="RefSeq" id="XP_031392209.1"/>
    </source>
</evidence>
<dbReference type="InterPro" id="IPR053781">
    <property type="entry name" value="F-box_AtFBL13-like"/>
</dbReference>
<reference evidence="2" key="1">
    <citation type="journal article" date="2020" name="Plant Biotechnol. J.">
        <title>The pomegranate (Punica granatum L.) draft genome dissects genetic divergence between soft- and hard-seeded cultivars.</title>
        <authorList>
            <person name="Luo X."/>
            <person name="Li H."/>
            <person name="Wu Z."/>
            <person name="Yao W."/>
            <person name="Zhao P."/>
            <person name="Cao D."/>
            <person name="Yu H."/>
            <person name="Li K."/>
            <person name="Poudel K."/>
            <person name="Zhao D."/>
            <person name="Zhang F."/>
            <person name="Xia X."/>
            <person name="Chen L."/>
            <person name="Wang Q."/>
            <person name="Jing D."/>
            <person name="Cao S."/>
        </authorList>
    </citation>
    <scope>NUCLEOTIDE SEQUENCE [LARGE SCALE GENOMIC DNA]</scope>
    <source>
        <strain evidence="2">cv. Tunisia</strain>
    </source>
</reference>
<dbReference type="PROSITE" id="PS50181">
    <property type="entry name" value="FBOX"/>
    <property type="match status" value="1"/>
</dbReference>
<dbReference type="InterPro" id="IPR001810">
    <property type="entry name" value="F-box_dom"/>
</dbReference>
<dbReference type="Gene3D" id="1.20.1280.50">
    <property type="match status" value="1"/>
</dbReference>
<accession>A0A6P8DCI4</accession>
<evidence type="ECO:0000259" key="1">
    <source>
        <dbReference type="PROSITE" id="PS50181"/>
    </source>
</evidence>
<proteinExistence type="predicted"/>
<dbReference type="SUPFAM" id="SSF81383">
    <property type="entry name" value="F-box domain"/>
    <property type="match status" value="1"/>
</dbReference>